<sequence>MFFCISNGHEKCFSMANLSELKKLYLLFSKLNRLACLQQGNNQLLHYTLIIIFTETLGVSMCTTRISGINVMYQCMNLLEHWLFFSRSIYAMDINPRAIKIAWINLYLNALDDDGLPIYDAEGKTLLECIPQCNLRRI</sequence>
<protein>
    <submittedName>
        <fullName evidence="1">Predicted protein</fullName>
    </submittedName>
</protein>
<accession>F2DGX6</accession>
<reference evidence="1" key="1">
    <citation type="journal article" date="2011" name="Plant Physiol.">
        <title>Comprehensive sequence analysis of 24,783 barley full-length cDNAs derived from 12 clone libraries.</title>
        <authorList>
            <person name="Matsumoto T."/>
            <person name="Tanaka T."/>
            <person name="Sakai H."/>
            <person name="Amano N."/>
            <person name="Kanamori H."/>
            <person name="Kurita K."/>
            <person name="Kikuta A."/>
            <person name="Kamiya K."/>
            <person name="Yamamoto M."/>
            <person name="Ikawa H."/>
            <person name="Fujii N."/>
            <person name="Hori K."/>
            <person name="Itoh T."/>
            <person name="Sato K."/>
        </authorList>
    </citation>
    <scope>NUCLEOTIDE SEQUENCE</scope>
</reference>
<evidence type="ECO:0000313" key="1">
    <source>
        <dbReference type="EMBL" id="BAJ94347.1"/>
    </source>
</evidence>
<dbReference type="PANTHER" id="PTHR47087:SF1">
    <property type="entry name" value="METHIONINE S-METHYLTRANSFERASE"/>
    <property type="match status" value="1"/>
</dbReference>
<dbReference type="AlphaFoldDB" id="F2DGX6"/>
<dbReference type="PANTHER" id="PTHR47087">
    <property type="entry name" value="METHIONINE S-METHYLTRANSFERASE"/>
    <property type="match status" value="1"/>
</dbReference>
<proteinExistence type="evidence at transcript level"/>
<dbReference type="InParanoid" id="F2DGX6"/>
<dbReference type="STRING" id="112509.F2DGX6"/>
<name>F2DGX6_HORVV</name>
<dbReference type="EMBL" id="AK363143">
    <property type="protein sequence ID" value="BAJ94347.1"/>
    <property type="molecule type" value="mRNA"/>
</dbReference>
<dbReference type="ExpressionAtlas" id="F2DGX6">
    <property type="expression patterns" value="baseline and differential"/>
</dbReference>
<organism evidence="1">
    <name type="scientific">Hordeum vulgare subsp. vulgare</name>
    <name type="common">Domesticated barley</name>
    <dbReference type="NCBI Taxonomy" id="112509"/>
    <lineage>
        <taxon>Eukaryota</taxon>
        <taxon>Viridiplantae</taxon>
        <taxon>Streptophyta</taxon>
        <taxon>Embryophyta</taxon>
        <taxon>Tracheophyta</taxon>
        <taxon>Spermatophyta</taxon>
        <taxon>Magnoliopsida</taxon>
        <taxon>Liliopsida</taxon>
        <taxon>Poales</taxon>
        <taxon>Poaceae</taxon>
        <taxon>BOP clade</taxon>
        <taxon>Pooideae</taxon>
        <taxon>Triticodae</taxon>
        <taxon>Triticeae</taxon>
        <taxon>Hordeinae</taxon>
        <taxon>Hordeum</taxon>
    </lineage>
</organism>